<sequence length="144" mass="17138">MKISQIKIEDIQTIYFLIESNNYSCNRLIEIIDKNVTTQKINENESTIILNKVSENISTIVLGCEISRIKTITFYGNINVTPKELWNIFKKYREGYSIHDDLYFYFFNEDKESRNYILSFFDPSHKQVDIYNSNEHLSNITLTW</sequence>
<name>A0A1I5T9R8_9BACT</name>
<keyword evidence="2" id="KW-1185">Reference proteome</keyword>
<protein>
    <submittedName>
        <fullName evidence="1">Uncharacterized protein</fullName>
    </submittedName>
</protein>
<dbReference type="RefSeq" id="WP_090655312.1">
    <property type="nucleotide sequence ID" value="NZ_FOXQ01000002.1"/>
</dbReference>
<dbReference type="Proteomes" id="UP000199031">
    <property type="component" value="Unassembled WGS sequence"/>
</dbReference>
<accession>A0A1I5T9R8</accession>
<evidence type="ECO:0000313" key="2">
    <source>
        <dbReference type="Proteomes" id="UP000199031"/>
    </source>
</evidence>
<dbReference type="AlphaFoldDB" id="A0A1I5T9R8"/>
<dbReference type="EMBL" id="FOXQ01000002">
    <property type="protein sequence ID" value="SFP79718.1"/>
    <property type="molecule type" value="Genomic_DNA"/>
</dbReference>
<organism evidence="1 2">
    <name type="scientific">Parafilimonas terrae</name>
    <dbReference type="NCBI Taxonomy" id="1465490"/>
    <lineage>
        <taxon>Bacteria</taxon>
        <taxon>Pseudomonadati</taxon>
        <taxon>Bacteroidota</taxon>
        <taxon>Chitinophagia</taxon>
        <taxon>Chitinophagales</taxon>
        <taxon>Chitinophagaceae</taxon>
        <taxon>Parafilimonas</taxon>
    </lineage>
</organism>
<reference evidence="1 2" key="1">
    <citation type="submission" date="2016-10" db="EMBL/GenBank/DDBJ databases">
        <authorList>
            <person name="de Groot N.N."/>
        </authorList>
    </citation>
    <scope>NUCLEOTIDE SEQUENCE [LARGE SCALE GENOMIC DNA]</scope>
    <source>
        <strain evidence="1 2">DSM 28286</strain>
    </source>
</reference>
<gene>
    <name evidence="1" type="ORF">SAMN05444277_1023</name>
</gene>
<proteinExistence type="predicted"/>
<evidence type="ECO:0000313" key="1">
    <source>
        <dbReference type="EMBL" id="SFP79718.1"/>
    </source>
</evidence>
<dbReference type="STRING" id="1465490.SAMN05444277_1023"/>